<feature type="transmembrane region" description="Helical" evidence="1">
    <location>
        <begin position="399"/>
        <end position="416"/>
    </location>
</feature>
<feature type="transmembrane region" description="Helical" evidence="1">
    <location>
        <begin position="20"/>
        <end position="49"/>
    </location>
</feature>
<dbReference type="RefSeq" id="WP_089762151.1">
    <property type="nucleotide sequence ID" value="NZ_FNGO01000033.1"/>
</dbReference>
<feature type="transmembrane region" description="Helical" evidence="1">
    <location>
        <begin position="324"/>
        <end position="351"/>
    </location>
</feature>
<evidence type="ECO:0000313" key="3">
    <source>
        <dbReference type="EMBL" id="SDM41819.1"/>
    </source>
</evidence>
<dbReference type="InterPro" id="IPR002823">
    <property type="entry name" value="DUF112_TM"/>
</dbReference>
<dbReference type="Proteomes" id="UP000199476">
    <property type="component" value="Unassembled WGS sequence"/>
</dbReference>
<name>A0A1G9T286_9FIRM</name>
<dbReference type="OrthoDB" id="9781349at2"/>
<keyword evidence="1" id="KW-0812">Transmembrane</keyword>
<feature type="transmembrane region" description="Helical" evidence="1">
    <location>
        <begin position="363"/>
        <end position="387"/>
    </location>
</feature>
<feature type="transmembrane region" description="Helical" evidence="1">
    <location>
        <begin position="195"/>
        <end position="216"/>
    </location>
</feature>
<dbReference type="PANTHER" id="PTHR35342:SF5">
    <property type="entry name" value="TRICARBOXYLIC TRANSPORT PROTEIN"/>
    <property type="match status" value="1"/>
</dbReference>
<dbReference type="STRING" id="321763.SAMN04488692_13317"/>
<dbReference type="EMBL" id="FNGO01000033">
    <property type="protein sequence ID" value="SDM41819.1"/>
    <property type="molecule type" value="Genomic_DNA"/>
</dbReference>
<dbReference type="PANTHER" id="PTHR35342">
    <property type="entry name" value="TRICARBOXYLIC TRANSPORT PROTEIN"/>
    <property type="match status" value="1"/>
</dbReference>
<feature type="transmembrane region" description="Helical" evidence="1">
    <location>
        <begin position="423"/>
        <end position="452"/>
    </location>
</feature>
<feature type="transmembrane region" description="Helical" evidence="1">
    <location>
        <begin position="472"/>
        <end position="492"/>
    </location>
</feature>
<feature type="transmembrane region" description="Helical" evidence="1">
    <location>
        <begin position="109"/>
        <end position="132"/>
    </location>
</feature>
<feature type="transmembrane region" description="Helical" evidence="1">
    <location>
        <begin position="144"/>
        <end position="160"/>
    </location>
</feature>
<protein>
    <submittedName>
        <fullName evidence="3">Putative tricarboxylic transport membrane protein</fullName>
    </submittedName>
</protein>
<keyword evidence="4" id="KW-1185">Reference proteome</keyword>
<keyword evidence="1" id="KW-0472">Membrane</keyword>
<gene>
    <name evidence="3" type="ORF">SAMN04488692_13317</name>
</gene>
<dbReference type="Pfam" id="PF01970">
    <property type="entry name" value="TctA"/>
    <property type="match status" value="1"/>
</dbReference>
<dbReference type="AlphaFoldDB" id="A0A1G9T286"/>
<reference evidence="3 4" key="1">
    <citation type="submission" date="2016-10" db="EMBL/GenBank/DDBJ databases">
        <authorList>
            <person name="de Groot N.N."/>
        </authorList>
    </citation>
    <scope>NUCLEOTIDE SEQUENCE [LARGE SCALE GENOMIC DNA]</scope>
    <source>
        <strain evidence="3 4">SLAS-1</strain>
    </source>
</reference>
<proteinExistence type="predicted"/>
<feature type="transmembrane region" description="Helical" evidence="1">
    <location>
        <begin position="61"/>
        <end position="84"/>
    </location>
</feature>
<sequence>MFRIDLLLLGLFEIVQLNVLLYMFIGVIGGIVLAAIPGFTITMAVILVLPFTFGMAPIEGIATMVAVYVGGMSGGLITAALIGIPGTPSAVATTFDAHPMVKKGEPGRALAIGIWASTIGSFFSMLIMVTVAPQIADFALQMGAWEYFSLIVFALTIVASLTGESFLKGIVSALVGLLLATIGTDPMTAVSRFTFGFGFLNAGVEFLVVLIGVYAASQLYRELEIDPKASQEEDDKGLVTGDISLDIKEALKIVIRQPKNLIRSSIVGTIVGAIPGAGGSIANIVAYDQAKKGSDTQSSENFGTGIPDGVIASESGNNSTAGGALIPTIALGIPGGAITAVMMAALMIHGINPGPMLIDNEPAMVGSIFVGFFIATLMMLVVQLIGARFFLRVSTLPKYVLVPSVLALCAVGSYVLNSRVTDIYLLFIIGIVGYLFLKFDFARAPLILGVILGPIGETNLRRALMHDPDITLFFTRPISLAFLILAVISVLYSTKQLRSGSGGAADEG</sequence>
<evidence type="ECO:0000313" key="4">
    <source>
        <dbReference type="Proteomes" id="UP000199476"/>
    </source>
</evidence>
<accession>A0A1G9T286</accession>
<keyword evidence="1" id="KW-1133">Transmembrane helix</keyword>
<feature type="domain" description="DUF112" evidence="2">
    <location>
        <begin position="20"/>
        <end position="448"/>
    </location>
</feature>
<organism evidence="3 4">
    <name type="scientific">Halarsenatibacter silvermanii</name>
    <dbReference type="NCBI Taxonomy" id="321763"/>
    <lineage>
        <taxon>Bacteria</taxon>
        <taxon>Bacillati</taxon>
        <taxon>Bacillota</taxon>
        <taxon>Clostridia</taxon>
        <taxon>Halanaerobiales</taxon>
        <taxon>Halarsenatibacteraceae</taxon>
        <taxon>Halarsenatibacter</taxon>
    </lineage>
</organism>
<evidence type="ECO:0000259" key="2">
    <source>
        <dbReference type="Pfam" id="PF01970"/>
    </source>
</evidence>
<evidence type="ECO:0000256" key="1">
    <source>
        <dbReference type="SAM" id="Phobius"/>
    </source>
</evidence>